<sequence>ERTPQSGAYCTLSASQATSALLGFPDEAGLYPHKARKHTPGGDTMGQKSQKAQTSTTKDFQDIGAWLQRSATHKMAAPPEHEAGSSSSDSAYAEHGEPANPKTATTAPTDPDALTSATKLDIKSLLELKQMSAAEMDLTVPV</sequence>
<accession>A0AAD1QZA9</accession>
<evidence type="ECO:0000313" key="2">
    <source>
        <dbReference type="EMBL" id="CAH2220695.1"/>
    </source>
</evidence>
<dbReference type="EMBL" id="OW240912">
    <property type="protein sequence ID" value="CAH2220695.1"/>
    <property type="molecule type" value="Genomic_DNA"/>
</dbReference>
<reference evidence="2" key="1">
    <citation type="submission" date="2022-03" db="EMBL/GenBank/DDBJ databases">
        <authorList>
            <person name="Alioto T."/>
            <person name="Alioto T."/>
            <person name="Gomez Garrido J."/>
        </authorList>
    </citation>
    <scope>NUCLEOTIDE SEQUENCE</scope>
</reference>
<name>A0AAD1QZA9_PELCU</name>
<dbReference type="Proteomes" id="UP001295444">
    <property type="component" value="Chromosome 01"/>
</dbReference>
<dbReference type="AlphaFoldDB" id="A0AAD1QZA9"/>
<feature type="non-terminal residue" evidence="2">
    <location>
        <position position="1"/>
    </location>
</feature>
<gene>
    <name evidence="2" type="ORF">PECUL_23A020025</name>
</gene>
<feature type="compositionally biased region" description="Polar residues" evidence="1">
    <location>
        <begin position="46"/>
        <end position="58"/>
    </location>
</feature>
<organism evidence="2 3">
    <name type="scientific">Pelobates cultripes</name>
    <name type="common">Western spadefoot toad</name>
    <dbReference type="NCBI Taxonomy" id="61616"/>
    <lineage>
        <taxon>Eukaryota</taxon>
        <taxon>Metazoa</taxon>
        <taxon>Chordata</taxon>
        <taxon>Craniata</taxon>
        <taxon>Vertebrata</taxon>
        <taxon>Euteleostomi</taxon>
        <taxon>Amphibia</taxon>
        <taxon>Batrachia</taxon>
        <taxon>Anura</taxon>
        <taxon>Pelobatoidea</taxon>
        <taxon>Pelobatidae</taxon>
        <taxon>Pelobates</taxon>
    </lineage>
</organism>
<feature type="compositionally biased region" description="Low complexity" evidence="1">
    <location>
        <begin position="98"/>
        <end position="114"/>
    </location>
</feature>
<protein>
    <submittedName>
        <fullName evidence="2">Uncharacterized protein</fullName>
    </submittedName>
</protein>
<feature type="region of interest" description="Disordered" evidence="1">
    <location>
        <begin position="30"/>
        <end position="114"/>
    </location>
</feature>
<evidence type="ECO:0000256" key="1">
    <source>
        <dbReference type="SAM" id="MobiDB-lite"/>
    </source>
</evidence>
<keyword evidence="3" id="KW-1185">Reference proteome</keyword>
<proteinExistence type="predicted"/>
<evidence type="ECO:0000313" key="3">
    <source>
        <dbReference type="Proteomes" id="UP001295444"/>
    </source>
</evidence>